<dbReference type="GO" id="GO:0017038">
    <property type="term" value="P:protein import"/>
    <property type="evidence" value="ECO:0007669"/>
    <property type="project" value="TreeGrafter"/>
</dbReference>
<feature type="domain" description="MotA/TolQ/ExbB proton channel" evidence="10">
    <location>
        <begin position="115"/>
        <end position="207"/>
    </location>
</feature>
<keyword evidence="3" id="KW-1003">Cell membrane</keyword>
<dbReference type="RefSeq" id="WP_050431729.1">
    <property type="nucleotide sequence ID" value="NZ_CP012159.1"/>
</dbReference>
<keyword evidence="12" id="KW-1185">Reference proteome</keyword>
<evidence type="ECO:0000259" key="10">
    <source>
        <dbReference type="Pfam" id="PF01618"/>
    </source>
</evidence>
<evidence type="ECO:0000256" key="8">
    <source>
        <dbReference type="RuleBase" id="RU004057"/>
    </source>
</evidence>
<keyword evidence="7 9" id="KW-0472">Membrane</keyword>
<dbReference type="PANTHER" id="PTHR30625:SF15">
    <property type="entry name" value="BIOPOLYMER TRANSPORT PROTEIN EXBB"/>
    <property type="match status" value="1"/>
</dbReference>
<dbReference type="KEGG" id="ccro:CMC5_038310"/>
<dbReference type="STRING" id="52.CMC5_038310"/>
<feature type="transmembrane region" description="Helical" evidence="9">
    <location>
        <begin position="129"/>
        <end position="154"/>
    </location>
</feature>
<reference evidence="11 12" key="1">
    <citation type="submission" date="2015-07" db="EMBL/GenBank/DDBJ databases">
        <title>Genome analysis of myxobacterium Chondromyces crocatus Cm c5 reveals a high potential for natural compound synthesis and the genetic basis for the loss of fruiting body formation.</title>
        <authorList>
            <person name="Zaburannyi N."/>
            <person name="Bunk B."/>
            <person name="Maier J."/>
            <person name="Overmann J."/>
            <person name="Mueller R."/>
        </authorList>
    </citation>
    <scope>NUCLEOTIDE SEQUENCE [LARGE SCALE GENOMIC DNA]</scope>
    <source>
        <strain evidence="11 12">Cm c5</strain>
    </source>
</reference>
<dbReference type="Proteomes" id="UP000067626">
    <property type="component" value="Chromosome"/>
</dbReference>
<proteinExistence type="inferred from homology"/>
<dbReference type="InterPro" id="IPR002898">
    <property type="entry name" value="MotA_ExbB_proton_chnl"/>
</dbReference>
<evidence type="ECO:0000313" key="11">
    <source>
        <dbReference type="EMBL" id="AKT39682.1"/>
    </source>
</evidence>
<keyword evidence="4 9" id="KW-0812">Transmembrane</keyword>
<evidence type="ECO:0000256" key="5">
    <source>
        <dbReference type="ARBA" id="ARBA00022927"/>
    </source>
</evidence>
<feature type="transmembrane region" description="Helical" evidence="9">
    <location>
        <begin position="174"/>
        <end position="195"/>
    </location>
</feature>
<evidence type="ECO:0000256" key="4">
    <source>
        <dbReference type="ARBA" id="ARBA00022692"/>
    </source>
</evidence>
<dbReference type="AlphaFoldDB" id="A0A0K1EG66"/>
<keyword evidence="6 9" id="KW-1133">Transmembrane helix</keyword>
<feature type="transmembrane region" description="Helical" evidence="9">
    <location>
        <begin position="20"/>
        <end position="41"/>
    </location>
</feature>
<dbReference type="OrthoDB" id="9805133at2"/>
<gene>
    <name evidence="11" type="primary">motA</name>
    <name evidence="11" type="ORF">CMC5_038310</name>
</gene>
<evidence type="ECO:0000256" key="9">
    <source>
        <dbReference type="SAM" id="Phobius"/>
    </source>
</evidence>
<sequence length="235" mass="24912">MMQFDLAHIWASMGLLSKLVAFALVLMGLASIAVVVERMIALRRLGLETRRFAKEARPLMEVWDTGAIVDVAERYRLSALARLMAATIRRYERACDEGDGGVPAVELARREAGRRREAIGADLRRGMNVLASVGSVAPFVGLLGTVIGIITAFQTIASSGSGGLGAVSAGISEALIVTALGLGVAIPAVLFFNYLSARVSAVELALERSAGELIDEMENEHGRHSGEHEIAKAAA</sequence>
<evidence type="ECO:0000256" key="6">
    <source>
        <dbReference type="ARBA" id="ARBA00022989"/>
    </source>
</evidence>
<evidence type="ECO:0000256" key="7">
    <source>
        <dbReference type="ARBA" id="ARBA00023136"/>
    </source>
</evidence>
<keyword evidence="11" id="KW-0282">Flagellum</keyword>
<dbReference type="Pfam" id="PF01618">
    <property type="entry name" value="MotA_ExbB"/>
    <property type="match status" value="1"/>
</dbReference>
<evidence type="ECO:0000313" key="12">
    <source>
        <dbReference type="Proteomes" id="UP000067626"/>
    </source>
</evidence>
<keyword evidence="11" id="KW-0969">Cilium</keyword>
<dbReference type="PANTHER" id="PTHR30625">
    <property type="entry name" value="PROTEIN TOLQ"/>
    <property type="match status" value="1"/>
</dbReference>
<dbReference type="EMBL" id="CP012159">
    <property type="protein sequence ID" value="AKT39682.1"/>
    <property type="molecule type" value="Genomic_DNA"/>
</dbReference>
<accession>A0A0K1EG66</accession>
<evidence type="ECO:0000256" key="2">
    <source>
        <dbReference type="ARBA" id="ARBA00022448"/>
    </source>
</evidence>
<keyword evidence="5 8" id="KW-0653">Protein transport</keyword>
<name>A0A0K1EG66_CHOCO</name>
<dbReference type="PATRIC" id="fig|52.7.peg.4222"/>
<keyword evidence="2 8" id="KW-0813">Transport</keyword>
<dbReference type="InterPro" id="IPR050790">
    <property type="entry name" value="ExbB/TolQ_transport"/>
</dbReference>
<comment type="similarity">
    <text evidence="8">Belongs to the exbB/tolQ family.</text>
</comment>
<protein>
    <submittedName>
        <fullName evidence="11">Flagellar motor protein MotA</fullName>
    </submittedName>
</protein>
<dbReference type="GO" id="GO:0005886">
    <property type="term" value="C:plasma membrane"/>
    <property type="evidence" value="ECO:0007669"/>
    <property type="project" value="UniProtKB-SubCell"/>
</dbReference>
<evidence type="ECO:0000256" key="1">
    <source>
        <dbReference type="ARBA" id="ARBA00004651"/>
    </source>
</evidence>
<comment type="subcellular location">
    <subcellularLocation>
        <location evidence="1">Cell membrane</location>
        <topology evidence="1">Multi-pass membrane protein</topology>
    </subcellularLocation>
    <subcellularLocation>
        <location evidence="8">Membrane</location>
        <topology evidence="8">Multi-pass membrane protein</topology>
    </subcellularLocation>
</comment>
<evidence type="ECO:0000256" key="3">
    <source>
        <dbReference type="ARBA" id="ARBA00022475"/>
    </source>
</evidence>
<keyword evidence="11" id="KW-0966">Cell projection</keyword>
<organism evidence="11 12">
    <name type="scientific">Chondromyces crocatus</name>
    <dbReference type="NCBI Taxonomy" id="52"/>
    <lineage>
        <taxon>Bacteria</taxon>
        <taxon>Pseudomonadati</taxon>
        <taxon>Myxococcota</taxon>
        <taxon>Polyangia</taxon>
        <taxon>Polyangiales</taxon>
        <taxon>Polyangiaceae</taxon>
        <taxon>Chondromyces</taxon>
    </lineage>
</organism>